<evidence type="ECO:0000256" key="9">
    <source>
        <dbReference type="PIRSR" id="PIRSR038193-3"/>
    </source>
</evidence>
<protein>
    <recommendedName>
        <fullName evidence="10">Hyaluronidase</fullName>
        <ecNumber evidence="10">3.2.1.35</ecNumber>
    </recommendedName>
</protein>
<dbReference type="GO" id="GO:0030214">
    <property type="term" value="P:hyaluronan catabolic process"/>
    <property type="evidence" value="ECO:0007669"/>
    <property type="project" value="TreeGrafter"/>
</dbReference>
<keyword evidence="5 10" id="KW-0326">Glycosidase</keyword>
<dbReference type="PANTHER" id="PTHR11769:SF20">
    <property type="entry name" value="HYALURONIDASE PH-20"/>
    <property type="match status" value="1"/>
</dbReference>
<organism evidence="12 13">
    <name type="scientific">Chiloscyllium punctatum</name>
    <name type="common">Brownbanded bambooshark</name>
    <name type="synonym">Hemiscyllium punctatum</name>
    <dbReference type="NCBI Taxonomy" id="137246"/>
    <lineage>
        <taxon>Eukaryota</taxon>
        <taxon>Metazoa</taxon>
        <taxon>Chordata</taxon>
        <taxon>Craniata</taxon>
        <taxon>Vertebrata</taxon>
        <taxon>Chondrichthyes</taxon>
        <taxon>Elasmobranchii</taxon>
        <taxon>Galeomorphii</taxon>
        <taxon>Galeoidea</taxon>
        <taxon>Orectolobiformes</taxon>
        <taxon>Hemiscylliidae</taxon>
        <taxon>Chiloscyllium</taxon>
    </lineage>
</organism>
<evidence type="ECO:0000256" key="2">
    <source>
        <dbReference type="ARBA" id="ARBA00008871"/>
    </source>
</evidence>
<dbReference type="InterPro" id="IPR017853">
    <property type="entry name" value="GH"/>
</dbReference>
<evidence type="ECO:0000256" key="7">
    <source>
        <dbReference type="PIRSR" id="PIRSR038193-1"/>
    </source>
</evidence>
<dbReference type="InterPro" id="IPR018155">
    <property type="entry name" value="Hyaluronidase"/>
</dbReference>
<accession>A0A401SVR8</accession>
<evidence type="ECO:0000256" key="8">
    <source>
        <dbReference type="PIRSR" id="PIRSR038193-2"/>
    </source>
</evidence>
<evidence type="ECO:0000313" key="13">
    <source>
        <dbReference type="Proteomes" id="UP000287033"/>
    </source>
</evidence>
<dbReference type="PRINTS" id="PR00846">
    <property type="entry name" value="GLHYDRLASE56"/>
</dbReference>
<evidence type="ECO:0000313" key="12">
    <source>
        <dbReference type="EMBL" id="GCC34489.1"/>
    </source>
</evidence>
<comment type="caution">
    <text evidence="12">The sequence shown here is derived from an EMBL/GenBank/DDBJ whole genome shotgun (WGS) entry which is preliminary data.</text>
</comment>
<feature type="active site" description="Proton donor" evidence="7">
    <location>
        <position position="215"/>
    </location>
</feature>
<evidence type="ECO:0000256" key="5">
    <source>
        <dbReference type="ARBA" id="ARBA00023295"/>
    </source>
</evidence>
<feature type="disulfide bond" evidence="9">
    <location>
        <begin position="506"/>
        <end position="512"/>
    </location>
</feature>
<feature type="region of interest" description="Disordered" evidence="11">
    <location>
        <begin position="1"/>
        <end position="40"/>
    </location>
</feature>
<evidence type="ECO:0000256" key="11">
    <source>
        <dbReference type="SAM" id="MobiDB-lite"/>
    </source>
</evidence>
<dbReference type="STRING" id="137246.A0A401SVR8"/>
<dbReference type="GO" id="GO:0005975">
    <property type="term" value="P:carbohydrate metabolic process"/>
    <property type="evidence" value="ECO:0007669"/>
    <property type="project" value="UniProtKB-UniRule"/>
</dbReference>
<feature type="disulfide bond" evidence="9">
    <location>
        <begin position="126"/>
        <end position="421"/>
    </location>
</feature>
<dbReference type="EC" id="3.2.1.35" evidence="10"/>
<dbReference type="OrthoDB" id="5796153at2759"/>
<dbReference type="PRINTS" id="PR00848">
    <property type="entry name" value="SPERMPH20"/>
</dbReference>
<dbReference type="Pfam" id="PF01630">
    <property type="entry name" value="Glyco_hydro_56"/>
    <property type="match status" value="1"/>
</dbReference>
<comment type="similarity">
    <text evidence="2 6 10">Belongs to the glycosyl hydrolase 56 family.</text>
</comment>
<dbReference type="PIRSF" id="PIRSF038193">
    <property type="entry name" value="Hyaluronidase"/>
    <property type="match status" value="1"/>
</dbReference>
<evidence type="ECO:0000256" key="4">
    <source>
        <dbReference type="ARBA" id="ARBA00023157"/>
    </source>
</evidence>
<feature type="glycosylation site" description="N-linked (GlcNAc...) asparagine" evidence="8">
    <location>
        <position position="438"/>
    </location>
</feature>
<keyword evidence="13" id="KW-1185">Reference proteome</keyword>
<dbReference type="InterPro" id="IPR013785">
    <property type="entry name" value="Aldolase_TIM"/>
</dbReference>
<feature type="disulfide bond" evidence="9">
    <location>
        <begin position="291"/>
        <end position="307"/>
    </location>
</feature>
<dbReference type="PANTHER" id="PTHR11769">
    <property type="entry name" value="HYALURONIDASE"/>
    <property type="match status" value="1"/>
</dbReference>
<dbReference type="AlphaFoldDB" id="A0A401SVR8"/>
<comment type="catalytic activity">
    <reaction evidence="1 10">
        <text>Random hydrolysis of (1-&gt;4)-linkages between N-acetyl-beta-D-glucosamine and D-glucuronate residues in hyaluronate.</text>
        <dbReference type="EC" id="3.2.1.35"/>
    </reaction>
</comment>
<sequence length="592" mass="67455">MTKNFNLGQEDKGPHCDKDTPRAFGTRERLNHQRPPPHVAASNKIRKFGRSYTKERNTHLKYYKYCGAIMRLNGYVNNRTSPVSMAIIQLALLVSTGISQALHQTVNPLIENSPFTALWNAPVELCESKFDVTVDLSLFEVIGSPLETATGQPITIFYHNRLGYYPYYDEVTGESFNGGIPQLAPFDLHYAKAAEDFQYYIPSKELPGIAIINWENWRPQWIRNWDQKDIYRTKSVELVQQRNQLLNMSEIIVIAKKQFEEQAKNLMLKTLKLGKSLRPNHFWGYYLYPECYNYNYKDNNSNYSGSCPDIEIDRNNELLWLWNESTALFPSIYLQTMLRASVNAAKFVRHRIQEAKRVALLSSQEYSPPLYIYTRPVFTNAANEYLSEIDLVHTIGESAVLGTAGFVLWGSLSMTKTKNVCLEVANYVKEVLNPYILNVTSAAKLCSKILCQKKGRCVRKNWDSPDYLHLNPASFRISQSDNGYTVMGRASFEDILFLAEAFTCQCYAGQQCEPASDIVNHITELDTCVNPYNCINFNPYTKPSTKSNIIDPTSIQATSAAFSKSSASSMHFPVYSSSATIIFSVLYKIHQM</sequence>
<dbReference type="Proteomes" id="UP000287033">
    <property type="component" value="Unassembled WGS sequence"/>
</dbReference>
<keyword evidence="3 10" id="KW-0378">Hydrolase</keyword>
<dbReference type="EMBL" id="BEZZ01000604">
    <property type="protein sequence ID" value="GCC34489.1"/>
    <property type="molecule type" value="Genomic_DNA"/>
</dbReference>
<gene>
    <name evidence="12" type="ORF">chiPu_0012963</name>
</gene>
<evidence type="ECO:0000256" key="10">
    <source>
        <dbReference type="RuleBase" id="RU610713"/>
    </source>
</evidence>
<evidence type="ECO:0000256" key="1">
    <source>
        <dbReference type="ARBA" id="ARBA00000251"/>
    </source>
</evidence>
<evidence type="ECO:0000256" key="6">
    <source>
        <dbReference type="PIRNR" id="PIRNR038193"/>
    </source>
</evidence>
<dbReference type="GO" id="GO:0001669">
    <property type="term" value="C:acrosomal vesicle"/>
    <property type="evidence" value="ECO:0007669"/>
    <property type="project" value="TreeGrafter"/>
</dbReference>
<name>A0A401SVR8_CHIPU</name>
<evidence type="ECO:0000256" key="3">
    <source>
        <dbReference type="ARBA" id="ARBA00022801"/>
    </source>
</evidence>
<feature type="compositionally biased region" description="Basic and acidic residues" evidence="11">
    <location>
        <begin position="9"/>
        <end position="31"/>
    </location>
</feature>
<dbReference type="OMA" id="SLAAKMC"/>
<dbReference type="SUPFAM" id="SSF51445">
    <property type="entry name" value="(Trans)glycosidases"/>
    <property type="match status" value="1"/>
</dbReference>
<reference evidence="12 13" key="1">
    <citation type="journal article" date="2018" name="Nat. Ecol. Evol.">
        <title>Shark genomes provide insights into elasmobranch evolution and the origin of vertebrates.</title>
        <authorList>
            <person name="Hara Y"/>
            <person name="Yamaguchi K"/>
            <person name="Onimaru K"/>
            <person name="Kadota M"/>
            <person name="Koyanagi M"/>
            <person name="Keeley SD"/>
            <person name="Tatsumi K"/>
            <person name="Tanaka K"/>
            <person name="Motone F"/>
            <person name="Kageyama Y"/>
            <person name="Nozu R"/>
            <person name="Adachi N"/>
            <person name="Nishimura O"/>
            <person name="Nakagawa R"/>
            <person name="Tanegashima C"/>
            <person name="Kiyatake I"/>
            <person name="Matsumoto R"/>
            <person name="Murakumo K"/>
            <person name="Nishida K"/>
            <person name="Terakita A"/>
            <person name="Kuratani S"/>
            <person name="Sato K"/>
            <person name="Hyodo S Kuraku.S."/>
        </authorList>
    </citation>
    <scope>NUCLEOTIDE SEQUENCE [LARGE SCALE GENOMIC DNA]</scope>
</reference>
<proteinExistence type="inferred from homology"/>
<dbReference type="Gene3D" id="3.20.20.70">
    <property type="entry name" value="Aldolase class I"/>
    <property type="match status" value="1"/>
</dbReference>
<feature type="disulfide bond" evidence="9">
    <location>
        <begin position="451"/>
        <end position="504"/>
    </location>
</feature>
<dbReference type="GO" id="GO:0004415">
    <property type="term" value="F:hyalurononglucosaminidase activity"/>
    <property type="evidence" value="ECO:0007669"/>
    <property type="project" value="UniProtKB-UniRule"/>
</dbReference>
<dbReference type="FunFam" id="3.20.20.70:FF:000065">
    <property type="entry name" value="Hyaluronidase"/>
    <property type="match status" value="1"/>
</dbReference>
<feature type="disulfide bond" evidence="9">
    <location>
        <begin position="446"/>
        <end position="457"/>
    </location>
</feature>
<keyword evidence="4 9" id="KW-1015">Disulfide bond</keyword>